<feature type="non-terminal residue" evidence="1">
    <location>
        <position position="1"/>
    </location>
</feature>
<comment type="caution">
    <text evidence="1">The sequence shown here is derived from an EMBL/GenBank/DDBJ whole genome shotgun (WGS) entry which is preliminary data.</text>
</comment>
<evidence type="ECO:0000313" key="1">
    <source>
        <dbReference type="EMBL" id="KAI0291393.1"/>
    </source>
</evidence>
<protein>
    <submittedName>
        <fullName evidence="1">Uncharacterized protein</fullName>
    </submittedName>
</protein>
<dbReference type="AlphaFoldDB" id="A0AAD4QJC5"/>
<accession>A0AAD4QJC5</accession>
<sequence>LQKTWHSPIYSFFKSDVKIDTENNQLFHFFKCAAKHCKSKGGGVAVFKTHKIMLPPQT</sequence>
<name>A0AAD4QJC5_9AGAM</name>
<keyword evidence="2" id="KW-1185">Reference proteome</keyword>
<proteinExistence type="predicted"/>
<evidence type="ECO:0000313" key="2">
    <source>
        <dbReference type="Proteomes" id="UP001203297"/>
    </source>
</evidence>
<reference evidence="1" key="1">
    <citation type="journal article" date="2022" name="New Phytol.">
        <title>Evolutionary transition to the ectomycorrhizal habit in the genomes of a hyperdiverse lineage of mushroom-forming fungi.</title>
        <authorList>
            <person name="Looney B."/>
            <person name="Miyauchi S."/>
            <person name="Morin E."/>
            <person name="Drula E."/>
            <person name="Courty P.E."/>
            <person name="Kohler A."/>
            <person name="Kuo A."/>
            <person name="LaButti K."/>
            <person name="Pangilinan J."/>
            <person name="Lipzen A."/>
            <person name="Riley R."/>
            <person name="Andreopoulos W."/>
            <person name="He G."/>
            <person name="Johnson J."/>
            <person name="Nolan M."/>
            <person name="Tritt A."/>
            <person name="Barry K.W."/>
            <person name="Grigoriev I.V."/>
            <person name="Nagy L.G."/>
            <person name="Hibbett D."/>
            <person name="Henrissat B."/>
            <person name="Matheny P.B."/>
            <person name="Labbe J."/>
            <person name="Martin F.M."/>
        </authorList>
    </citation>
    <scope>NUCLEOTIDE SEQUENCE</scope>
    <source>
        <strain evidence="1">BPL690</strain>
    </source>
</reference>
<organism evidence="1 2">
    <name type="scientific">Multifurca ochricompacta</name>
    <dbReference type="NCBI Taxonomy" id="376703"/>
    <lineage>
        <taxon>Eukaryota</taxon>
        <taxon>Fungi</taxon>
        <taxon>Dikarya</taxon>
        <taxon>Basidiomycota</taxon>
        <taxon>Agaricomycotina</taxon>
        <taxon>Agaricomycetes</taxon>
        <taxon>Russulales</taxon>
        <taxon>Russulaceae</taxon>
        <taxon>Multifurca</taxon>
    </lineage>
</organism>
<dbReference type="Proteomes" id="UP001203297">
    <property type="component" value="Unassembled WGS sequence"/>
</dbReference>
<dbReference type="EMBL" id="WTXG01000159">
    <property type="protein sequence ID" value="KAI0291393.1"/>
    <property type="molecule type" value="Genomic_DNA"/>
</dbReference>
<gene>
    <name evidence="1" type="ORF">B0F90DRAFT_1649363</name>
</gene>